<feature type="transmembrane region" description="Helical" evidence="5">
    <location>
        <begin position="279"/>
        <end position="300"/>
    </location>
</feature>
<dbReference type="GO" id="GO:0022857">
    <property type="term" value="F:transmembrane transporter activity"/>
    <property type="evidence" value="ECO:0007669"/>
    <property type="project" value="InterPro"/>
</dbReference>
<feature type="transmembrane region" description="Helical" evidence="5">
    <location>
        <begin position="418"/>
        <end position="440"/>
    </location>
</feature>
<feature type="transmembrane region" description="Helical" evidence="5">
    <location>
        <begin position="466"/>
        <end position="488"/>
    </location>
</feature>
<dbReference type="GO" id="GO:0000329">
    <property type="term" value="C:fungal-type vacuole membrane"/>
    <property type="evidence" value="ECO:0007669"/>
    <property type="project" value="TreeGrafter"/>
</dbReference>
<dbReference type="OrthoDB" id="410267at2759"/>
<dbReference type="Gene3D" id="1.20.1250.20">
    <property type="entry name" value="MFS general substrate transporter like domains"/>
    <property type="match status" value="1"/>
</dbReference>
<feature type="transmembrane region" description="Helical" evidence="5">
    <location>
        <begin position="100"/>
        <end position="123"/>
    </location>
</feature>
<evidence type="ECO:0000256" key="1">
    <source>
        <dbReference type="ARBA" id="ARBA00004141"/>
    </source>
</evidence>
<evidence type="ECO:0000313" key="6">
    <source>
        <dbReference type="EMBL" id="POS87909.1"/>
    </source>
</evidence>
<keyword evidence="4 5" id="KW-0472">Membrane</keyword>
<accession>A0A2S4Q0T7</accession>
<dbReference type="PANTHER" id="PTHR21576:SF158">
    <property type="entry name" value="RIBOSOMAL RNA-PROCESSING PROTEIN 12-LIKE CONSERVED DOMAIN-CONTAINING PROTEIN"/>
    <property type="match status" value="1"/>
</dbReference>
<comment type="caution">
    <text evidence="6">The sequence shown here is derived from an EMBL/GenBank/DDBJ whole genome shotgun (WGS) entry which is preliminary data.</text>
</comment>
<feature type="transmembrane region" description="Helical" evidence="5">
    <location>
        <begin position="358"/>
        <end position="378"/>
    </location>
</feature>
<proteinExistence type="predicted"/>
<protein>
    <recommendedName>
        <fullName evidence="8">Nodulin-like domain-containing protein</fullName>
    </recommendedName>
</protein>
<keyword evidence="2 5" id="KW-0812">Transmembrane</keyword>
<feature type="transmembrane region" description="Helical" evidence="5">
    <location>
        <begin position="47"/>
        <end position="67"/>
    </location>
</feature>
<dbReference type="Pfam" id="PF07690">
    <property type="entry name" value="MFS_1"/>
    <property type="match status" value="1"/>
</dbReference>
<feature type="transmembrane region" description="Helical" evidence="5">
    <location>
        <begin position="167"/>
        <end position="186"/>
    </location>
</feature>
<dbReference type="SUPFAM" id="SSF103473">
    <property type="entry name" value="MFS general substrate transporter"/>
    <property type="match status" value="1"/>
</dbReference>
<dbReference type="AlphaFoldDB" id="A0A2S4Q0T7"/>
<evidence type="ECO:0000313" key="7">
    <source>
        <dbReference type="Proteomes" id="UP000237438"/>
    </source>
</evidence>
<evidence type="ECO:0000256" key="3">
    <source>
        <dbReference type="ARBA" id="ARBA00022989"/>
    </source>
</evidence>
<sequence length="509" mass="55241">MNPFRAKIISSIAATTISLAGGTNYVYSAWGPQFADKLNYSSTEQNIIGLSANLGMYLLGIPIGMFVDSNGARITVLYAGFLLGVGYFTLYNTYNHGSGYLPLLCIFSFLTGVGGCASFAAAVKVSVLNWPENKGTATAFPVAAFGLSAFFFSSFGQLVVSGNTASLLLILAIGTSGLNFIGYPFLRIIQSPEITPVTSRNCLVKNQLHSSKANDTSSESQLALINEDIRAAGSGTDETAVLLSDATYMNPRDEFENHSSWNDPSLQIRGFKLLTQAEFWQLFSLLGILAGIALMTINNIGNNVKALWRHWDGSKDEEFIIQQESLQVSIISISSFLGRIASGIGSDFLVKILKASRLWCLAFASTLYFVAQVLAFTITDPRLLFLVSAPTGLAYGFVFGCFPSLVSEAFGINSLSQNFGTMLLSPIISGNILNLLYGMIYDRQSIIGPNGHRECTKGISCYQKAYYMTMLACIIGFTISLSSILHTYRVRKASHKLVNSDQDEYEDAA</sequence>
<feature type="transmembrane region" description="Helical" evidence="5">
    <location>
        <begin position="74"/>
        <end position="94"/>
    </location>
</feature>
<feature type="transmembrane region" description="Helical" evidence="5">
    <location>
        <begin position="384"/>
        <end position="406"/>
    </location>
</feature>
<dbReference type="InterPro" id="IPR011701">
    <property type="entry name" value="MFS"/>
</dbReference>
<reference evidence="6 7" key="1">
    <citation type="submission" date="2017-10" db="EMBL/GenBank/DDBJ databases">
        <title>Development of genomic resources for the powdery mildew, Erysiphe pulchra.</title>
        <authorList>
            <person name="Wadl P.A."/>
            <person name="Mack B.M."/>
            <person name="Moore G."/>
            <person name="Beltz S.B."/>
        </authorList>
    </citation>
    <scope>NUCLEOTIDE SEQUENCE [LARGE SCALE GENOMIC DNA]</scope>
    <source>
        <strain evidence="6">Cflorida</strain>
    </source>
</reference>
<evidence type="ECO:0000256" key="2">
    <source>
        <dbReference type="ARBA" id="ARBA00022692"/>
    </source>
</evidence>
<keyword evidence="3 5" id="KW-1133">Transmembrane helix</keyword>
<organism evidence="6 7">
    <name type="scientific">Erysiphe pulchra</name>
    <dbReference type="NCBI Taxonomy" id="225359"/>
    <lineage>
        <taxon>Eukaryota</taxon>
        <taxon>Fungi</taxon>
        <taxon>Dikarya</taxon>
        <taxon>Ascomycota</taxon>
        <taxon>Pezizomycotina</taxon>
        <taxon>Leotiomycetes</taxon>
        <taxon>Erysiphales</taxon>
        <taxon>Erysiphaceae</taxon>
        <taxon>Erysiphe</taxon>
    </lineage>
</organism>
<gene>
    <name evidence="6" type="ORF">EPUL_000254</name>
</gene>
<comment type="subcellular location">
    <subcellularLocation>
        <location evidence="1">Membrane</location>
        <topology evidence="1">Multi-pass membrane protein</topology>
    </subcellularLocation>
</comment>
<evidence type="ECO:0008006" key="8">
    <source>
        <dbReference type="Google" id="ProtNLM"/>
    </source>
</evidence>
<feature type="transmembrane region" description="Helical" evidence="5">
    <location>
        <begin position="135"/>
        <end position="155"/>
    </location>
</feature>
<dbReference type="EMBL" id="PEDP01000055">
    <property type="protein sequence ID" value="POS87909.1"/>
    <property type="molecule type" value="Genomic_DNA"/>
</dbReference>
<dbReference type="InterPro" id="IPR036259">
    <property type="entry name" value="MFS_trans_sf"/>
</dbReference>
<evidence type="ECO:0000256" key="5">
    <source>
        <dbReference type="SAM" id="Phobius"/>
    </source>
</evidence>
<keyword evidence="7" id="KW-1185">Reference proteome</keyword>
<name>A0A2S4Q0T7_9PEZI</name>
<evidence type="ECO:0000256" key="4">
    <source>
        <dbReference type="ARBA" id="ARBA00023136"/>
    </source>
</evidence>
<dbReference type="STRING" id="225359.A0A2S4Q0T7"/>
<dbReference type="PANTHER" id="PTHR21576">
    <property type="entry name" value="UNCHARACTERIZED NODULIN-LIKE PROTEIN"/>
    <property type="match status" value="1"/>
</dbReference>
<dbReference type="Proteomes" id="UP000237438">
    <property type="component" value="Unassembled WGS sequence"/>
</dbReference>